<evidence type="ECO:0000256" key="2">
    <source>
        <dbReference type="ARBA" id="ARBA00022771"/>
    </source>
</evidence>
<keyword evidence="2 4" id="KW-0863">Zinc-finger</keyword>
<evidence type="ECO:0000256" key="1">
    <source>
        <dbReference type="ARBA" id="ARBA00022723"/>
    </source>
</evidence>
<dbReference type="PROSITE" id="PS01360">
    <property type="entry name" value="ZF_MYND_1"/>
    <property type="match status" value="1"/>
</dbReference>
<dbReference type="Gene3D" id="6.10.140.2220">
    <property type="match status" value="1"/>
</dbReference>
<dbReference type="GO" id="GO:0008270">
    <property type="term" value="F:zinc ion binding"/>
    <property type="evidence" value="ECO:0007669"/>
    <property type="project" value="UniProtKB-KW"/>
</dbReference>
<dbReference type="Pfam" id="PF01753">
    <property type="entry name" value="zf-MYND"/>
    <property type="match status" value="1"/>
</dbReference>
<dbReference type="PROSITE" id="PS50865">
    <property type="entry name" value="ZF_MYND_2"/>
    <property type="match status" value="1"/>
</dbReference>
<sequence>MDHIRTLRWRAGMPPYLAICRHISDGKPISSCTFCLLDAKSRLTALTFGQYALSTRETRPGHGHAAVYLDVRTLTATSESFKPYSRHELDHVLRELLKDGWGYIHPLHIAQDPNLFWPLVHYHGSIRVAIETIVPDLMWEDEIGPVEHVERPLHMPATTTAPGGPMLFPAHAEGRLFVRCAQEGCVVFEMDRRFSLCGKCKRIKYCSRECQVGDWAAHKRECVA</sequence>
<keyword evidence="1" id="KW-0479">Metal-binding</keyword>
<name>A0A4P9WEX2_9FUNG</name>
<evidence type="ECO:0000259" key="5">
    <source>
        <dbReference type="PROSITE" id="PS50865"/>
    </source>
</evidence>
<dbReference type="EMBL" id="KZ995201">
    <property type="protein sequence ID" value="RKO91164.1"/>
    <property type="molecule type" value="Genomic_DNA"/>
</dbReference>
<dbReference type="Proteomes" id="UP000269721">
    <property type="component" value="Unassembled WGS sequence"/>
</dbReference>
<dbReference type="InterPro" id="IPR002893">
    <property type="entry name" value="Znf_MYND"/>
</dbReference>
<reference evidence="7" key="1">
    <citation type="journal article" date="2018" name="Nat. Microbiol.">
        <title>Leveraging single-cell genomics to expand the fungal tree of life.</title>
        <authorList>
            <person name="Ahrendt S.R."/>
            <person name="Quandt C.A."/>
            <person name="Ciobanu D."/>
            <person name="Clum A."/>
            <person name="Salamov A."/>
            <person name="Andreopoulos B."/>
            <person name="Cheng J.F."/>
            <person name="Woyke T."/>
            <person name="Pelin A."/>
            <person name="Henrissat B."/>
            <person name="Reynolds N.K."/>
            <person name="Benny G.L."/>
            <person name="Smith M.E."/>
            <person name="James T.Y."/>
            <person name="Grigoriev I.V."/>
        </authorList>
    </citation>
    <scope>NUCLEOTIDE SEQUENCE [LARGE SCALE GENOMIC DNA]</scope>
</reference>
<protein>
    <recommendedName>
        <fullName evidence="5">MYND-type domain-containing protein</fullName>
    </recommendedName>
</protein>
<keyword evidence="3" id="KW-0862">Zinc</keyword>
<evidence type="ECO:0000313" key="6">
    <source>
        <dbReference type="EMBL" id="RKO91164.1"/>
    </source>
</evidence>
<feature type="domain" description="MYND-type" evidence="5">
    <location>
        <begin position="180"/>
        <end position="222"/>
    </location>
</feature>
<organism evidence="6 7">
    <name type="scientific">Blyttiomyces helicus</name>
    <dbReference type="NCBI Taxonomy" id="388810"/>
    <lineage>
        <taxon>Eukaryota</taxon>
        <taxon>Fungi</taxon>
        <taxon>Fungi incertae sedis</taxon>
        <taxon>Chytridiomycota</taxon>
        <taxon>Chytridiomycota incertae sedis</taxon>
        <taxon>Chytridiomycetes</taxon>
        <taxon>Chytridiomycetes incertae sedis</taxon>
        <taxon>Blyttiomyces</taxon>
    </lineage>
</organism>
<keyword evidence="7" id="KW-1185">Reference proteome</keyword>
<dbReference type="SUPFAM" id="SSF144232">
    <property type="entry name" value="HIT/MYND zinc finger-like"/>
    <property type="match status" value="1"/>
</dbReference>
<evidence type="ECO:0000313" key="7">
    <source>
        <dbReference type="Proteomes" id="UP000269721"/>
    </source>
</evidence>
<evidence type="ECO:0000256" key="3">
    <source>
        <dbReference type="ARBA" id="ARBA00022833"/>
    </source>
</evidence>
<evidence type="ECO:0000256" key="4">
    <source>
        <dbReference type="PROSITE-ProRule" id="PRU00134"/>
    </source>
</evidence>
<proteinExistence type="predicted"/>
<dbReference type="OrthoDB" id="2162698at2759"/>
<gene>
    <name evidence="6" type="ORF">BDK51DRAFT_51826</name>
</gene>
<dbReference type="AlphaFoldDB" id="A0A4P9WEX2"/>
<accession>A0A4P9WEX2</accession>